<dbReference type="OMA" id="CCTEHRP"/>
<accession>A0A0A0LYL5</accession>
<evidence type="ECO:0000256" key="8">
    <source>
        <dbReference type="SAM" id="SignalP"/>
    </source>
</evidence>
<evidence type="ECO:0008006" key="11">
    <source>
        <dbReference type="Google" id="ProtNLM"/>
    </source>
</evidence>
<keyword evidence="3" id="KW-0964">Secreted</keyword>
<evidence type="ECO:0000256" key="4">
    <source>
        <dbReference type="ARBA" id="ARBA00022529"/>
    </source>
</evidence>
<evidence type="ECO:0000256" key="1">
    <source>
        <dbReference type="ARBA" id="ARBA00004613"/>
    </source>
</evidence>
<evidence type="ECO:0000256" key="2">
    <source>
        <dbReference type="ARBA" id="ARBA00006722"/>
    </source>
</evidence>
<dbReference type="Pfam" id="PF10868">
    <property type="entry name" value="Defensin_like"/>
    <property type="match status" value="1"/>
</dbReference>
<dbReference type="AlphaFoldDB" id="A0A0A0LYL5"/>
<keyword evidence="7" id="KW-0611">Plant defense</keyword>
<proteinExistence type="inferred from homology"/>
<evidence type="ECO:0000313" key="10">
    <source>
        <dbReference type="Proteomes" id="UP000029981"/>
    </source>
</evidence>
<dbReference type="Gramene" id="KGN66134">
    <property type="protein sequence ID" value="KGN66134"/>
    <property type="gene ID" value="Csa_1G573040"/>
</dbReference>
<reference evidence="9 10" key="1">
    <citation type="journal article" date="2009" name="Nat. Genet.">
        <title>The genome of the cucumber, Cucumis sativus L.</title>
        <authorList>
            <person name="Huang S."/>
            <person name="Li R."/>
            <person name="Zhang Z."/>
            <person name="Li L."/>
            <person name="Gu X."/>
            <person name="Fan W."/>
            <person name="Lucas W.J."/>
            <person name="Wang X."/>
            <person name="Xie B."/>
            <person name="Ni P."/>
            <person name="Ren Y."/>
            <person name="Zhu H."/>
            <person name="Li J."/>
            <person name="Lin K."/>
            <person name="Jin W."/>
            <person name="Fei Z."/>
            <person name="Li G."/>
            <person name="Staub J."/>
            <person name="Kilian A."/>
            <person name="van der Vossen E.A."/>
            <person name="Wu Y."/>
            <person name="Guo J."/>
            <person name="He J."/>
            <person name="Jia Z."/>
            <person name="Ren Y."/>
            <person name="Tian G."/>
            <person name="Lu Y."/>
            <person name="Ruan J."/>
            <person name="Qian W."/>
            <person name="Wang M."/>
            <person name="Huang Q."/>
            <person name="Li B."/>
            <person name="Xuan Z."/>
            <person name="Cao J."/>
            <person name="Asan"/>
            <person name="Wu Z."/>
            <person name="Zhang J."/>
            <person name="Cai Q."/>
            <person name="Bai Y."/>
            <person name="Zhao B."/>
            <person name="Han Y."/>
            <person name="Li Y."/>
            <person name="Li X."/>
            <person name="Wang S."/>
            <person name="Shi Q."/>
            <person name="Liu S."/>
            <person name="Cho W.K."/>
            <person name="Kim J.Y."/>
            <person name="Xu Y."/>
            <person name="Heller-Uszynska K."/>
            <person name="Miao H."/>
            <person name="Cheng Z."/>
            <person name="Zhang S."/>
            <person name="Wu J."/>
            <person name="Yang Y."/>
            <person name="Kang H."/>
            <person name="Li M."/>
            <person name="Liang H."/>
            <person name="Ren X."/>
            <person name="Shi Z."/>
            <person name="Wen M."/>
            <person name="Jian M."/>
            <person name="Yang H."/>
            <person name="Zhang G."/>
            <person name="Yang Z."/>
            <person name="Chen R."/>
            <person name="Liu S."/>
            <person name="Li J."/>
            <person name="Ma L."/>
            <person name="Liu H."/>
            <person name="Zhou Y."/>
            <person name="Zhao J."/>
            <person name="Fang X."/>
            <person name="Li G."/>
            <person name="Fang L."/>
            <person name="Li Y."/>
            <person name="Liu D."/>
            <person name="Zheng H."/>
            <person name="Zhang Y."/>
            <person name="Qin N."/>
            <person name="Li Z."/>
            <person name="Yang G."/>
            <person name="Yang S."/>
            <person name="Bolund L."/>
            <person name="Kristiansen K."/>
            <person name="Zheng H."/>
            <person name="Li S."/>
            <person name="Zhang X."/>
            <person name="Yang H."/>
            <person name="Wang J."/>
            <person name="Sun R."/>
            <person name="Zhang B."/>
            <person name="Jiang S."/>
            <person name="Wang J."/>
            <person name="Du Y."/>
            <person name="Li S."/>
        </authorList>
    </citation>
    <scope>NUCLEOTIDE SEQUENCE [LARGE SCALE GENOMIC DNA]</scope>
    <source>
        <strain evidence="10">cv. 9930</strain>
    </source>
</reference>
<dbReference type="InterPro" id="IPR022618">
    <property type="entry name" value="Defensin-like_20-28"/>
</dbReference>
<keyword evidence="6 8" id="KW-0732">Signal</keyword>
<protein>
    <recommendedName>
        <fullName evidence="11">Knottin scorpion toxin-like domain-containing protein</fullName>
    </recommendedName>
</protein>
<keyword evidence="4" id="KW-0929">Antimicrobial</keyword>
<evidence type="ECO:0000256" key="6">
    <source>
        <dbReference type="ARBA" id="ARBA00022729"/>
    </source>
</evidence>
<feature type="chain" id="PRO_5001966551" description="Knottin scorpion toxin-like domain-containing protein" evidence="8">
    <location>
        <begin position="28"/>
        <end position="79"/>
    </location>
</feature>
<reference evidence="9 10" key="4">
    <citation type="journal article" date="2011" name="BMC Genomics">
        <title>RNA-Seq improves annotation of protein-coding genes in the cucumber genome.</title>
        <authorList>
            <person name="Li Z."/>
            <person name="Zhang Z."/>
            <person name="Yan P."/>
            <person name="Huang S."/>
            <person name="Fei Z."/>
            <person name="Lin K."/>
        </authorList>
    </citation>
    <scope>NUCLEOTIDE SEQUENCE [LARGE SCALE GENOMIC DNA]</scope>
    <source>
        <strain evidence="10">cv. 9930</strain>
    </source>
</reference>
<reference evidence="9 10" key="2">
    <citation type="journal article" date="2009" name="PLoS ONE">
        <title>An integrated genetic and cytogenetic map of the cucumber genome.</title>
        <authorList>
            <person name="Ren Y."/>
            <person name="Zhang Z."/>
            <person name="Liu J."/>
            <person name="Staub J.E."/>
            <person name="Han Y."/>
            <person name="Cheng Z."/>
            <person name="Li X."/>
            <person name="Lu J."/>
            <person name="Miao H."/>
            <person name="Kang H."/>
            <person name="Xie B."/>
            <person name="Gu X."/>
            <person name="Wang X."/>
            <person name="Du Y."/>
            <person name="Jin W."/>
            <person name="Huang S."/>
        </authorList>
    </citation>
    <scope>NUCLEOTIDE SEQUENCE [LARGE SCALE GENOMIC DNA]</scope>
    <source>
        <strain evidence="10">cv. 9930</strain>
    </source>
</reference>
<keyword evidence="5" id="KW-0295">Fungicide</keyword>
<reference evidence="9 10" key="3">
    <citation type="journal article" date="2010" name="BMC Genomics">
        <title>Transcriptome sequencing and comparative analysis of cucumber flowers with different sex types.</title>
        <authorList>
            <person name="Guo S."/>
            <person name="Zheng Y."/>
            <person name="Joung J.G."/>
            <person name="Liu S."/>
            <person name="Zhang Z."/>
            <person name="Crasta O.R."/>
            <person name="Sobral B.W."/>
            <person name="Xu Y."/>
            <person name="Huang S."/>
            <person name="Fei Z."/>
        </authorList>
    </citation>
    <scope>NUCLEOTIDE SEQUENCE [LARGE SCALE GENOMIC DNA]</scope>
    <source>
        <strain evidence="10">cv. 9930</strain>
    </source>
</reference>
<dbReference type="EMBL" id="CM002922">
    <property type="protein sequence ID" value="KGN66134.1"/>
    <property type="molecule type" value="Genomic_DNA"/>
</dbReference>
<dbReference type="GO" id="GO:0005576">
    <property type="term" value="C:extracellular region"/>
    <property type="evidence" value="ECO:0007669"/>
    <property type="project" value="UniProtKB-SubCell"/>
</dbReference>
<dbReference type="GO" id="GO:0031640">
    <property type="term" value="P:killing of cells of another organism"/>
    <property type="evidence" value="ECO:0007669"/>
    <property type="project" value="UniProtKB-KW"/>
</dbReference>
<dbReference type="PANTHER" id="PTHR34453:SF3">
    <property type="entry name" value="DEFENSIN-LIKE (DEFL) FAMILY PROTEIN-RELATED"/>
    <property type="match status" value="1"/>
</dbReference>
<evidence type="ECO:0000256" key="3">
    <source>
        <dbReference type="ARBA" id="ARBA00022525"/>
    </source>
</evidence>
<evidence type="ECO:0000256" key="5">
    <source>
        <dbReference type="ARBA" id="ARBA00022577"/>
    </source>
</evidence>
<evidence type="ECO:0000256" key="7">
    <source>
        <dbReference type="ARBA" id="ARBA00022821"/>
    </source>
</evidence>
<dbReference type="GO" id="GO:0050832">
    <property type="term" value="P:defense response to fungus"/>
    <property type="evidence" value="ECO:0007669"/>
    <property type="project" value="UniProtKB-KW"/>
</dbReference>
<keyword evidence="10" id="KW-1185">Reference proteome</keyword>
<name>A0A0A0LYL5_CUCSA</name>
<dbReference type="PANTHER" id="PTHR34453">
    <property type="entry name" value="DEFENSIN-LIKE (DEFL) FAMILY PROTEIN-RELATED"/>
    <property type="match status" value="1"/>
</dbReference>
<gene>
    <name evidence="9" type="ORF">Csa_1G573040</name>
</gene>
<feature type="signal peptide" evidence="8">
    <location>
        <begin position="1"/>
        <end position="27"/>
    </location>
</feature>
<dbReference type="Proteomes" id="UP000029981">
    <property type="component" value="Chromosome 1"/>
</dbReference>
<evidence type="ECO:0000313" key="9">
    <source>
        <dbReference type="EMBL" id="KGN66134.1"/>
    </source>
</evidence>
<comment type="subcellular location">
    <subcellularLocation>
        <location evidence="1">Secreted</location>
    </subcellularLocation>
</comment>
<sequence length="79" mass="8597">MAKVGVISWVVFIVFLAFYSGSLNTNAQLCCINHPEWGACKPGVDDATDGRCWLKCIGGCEKGGICKRVGKKHVCHCYC</sequence>
<comment type="similarity">
    <text evidence="2">Belongs to the DEFL family.</text>
</comment>
<organism evidence="9 10">
    <name type="scientific">Cucumis sativus</name>
    <name type="common">Cucumber</name>
    <dbReference type="NCBI Taxonomy" id="3659"/>
    <lineage>
        <taxon>Eukaryota</taxon>
        <taxon>Viridiplantae</taxon>
        <taxon>Streptophyta</taxon>
        <taxon>Embryophyta</taxon>
        <taxon>Tracheophyta</taxon>
        <taxon>Spermatophyta</taxon>
        <taxon>Magnoliopsida</taxon>
        <taxon>eudicotyledons</taxon>
        <taxon>Gunneridae</taxon>
        <taxon>Pentapetalae</taxon>
        <taxon>rosids</taxon>
        <taxon>fabids</taxon>
        <taxon>Cucurbitales</taxon>
        <taxon>Cucurbitaceae</taxon>
        <taxon>Benincaseae</taxon>
        <taxon>Cucumis</taxon>
    </lineage>
</organism>